<sequence length="192" mass="21677">MRKWFLVIGLFMALSSLSACSSEPSLKLVDAKVDIVKDKNLLGSIGITEGERKGEELIPTALYYEFTMENTSNKTVGTREVDRGIRLKIEPKEKLKSVSEDIIGFNIYHPEDYYESGVGFGQSFVSVLRSDQKGAYTLYYELGVSEENVQVPLLVPSQEKLDILEKYSFNAFLVVTAENHEIARFDLDKFTP</sequence>
<gene>
    <name evidence="2" type="ORF">ACFOGI_05960</name>
</gene>
<keyword evidence="1" id="KW-0732">Signal</keyword>
<evidence type="ECO:0000313" key="2">
    <source>
        <dbReference type="EMBL" id="MFC3039790.1"/>
    </source>
</evidence>
<keyword evidence="3" id="KW-1185">Reference proteome</keyword>
<organism evidence="2 3">
    <name type="scientific">Virgibacillus xinjiangensis</name>
    <dbReference type="NCBI Taxonomy" id="393090"/>
    <lineage>
        <taxon>Bacteria</taxon>
        <taxon>Bacillati</taxon>
        <taxon>Bacillota</taxon>
        <taxon>Bacilli</taxon>
        <taxon>Bacillales</taxon>
        <taxon>Bacillaceae</taxon>
        <taxon>Virgibacillus</taxon>
    </lineage>
</organism>
<comment type="caution">
    <text evidence="2">The sequence shown here is derived from an EMBL/GenBank/DDBJ whole genome shotgun (WGS) entry which is preliminary data.</text>
</comment>
<feature type="signal peptide" evidence="1">
    <location>
        <begin position="1"/>
        <end position="21"/>
    </location>
</feature>
<evidence type="ECO:0008006" key="4">
    <source>
        <dbReference type="Google" id="ProtNLM"/>
    </source>
</evidence>
<evidence type="ECO:0000256" key="1">
    <source>
        <dbReference type="SAM" id="SignalP"/>
    </source>
</evidence>
<evidence type="ECO:0000313" key="3">
    <source>
        <dbReference type="Proteomes" id="UP001595279"/>
    </source>
</evidence>
<dbReference type="Proteomes" id="UP001595279">
    <property type="component" value="Unassembled WGS sequence"/>
</dbReference>
<name>A0ABV7CUF7_9BACI</name>
<dbReference type="EMBL" id="JBHRSA010000025">
    <property type="protein sequence ID" value="MFC3039790.1"/>
    <property type="molecule type" value="Genomic_DNA"/>
</dbReference>
<dbReference type="PROSITE" id="PS51257">
    <property type="entry name" value="PROKAR_LIPOPROTEIN"/>
    <property type="match status" value="1"/>
</dbReference>
<feature type="chain" id="PRO_5047459860" description="Lipoprotein" evidence="1">
    <location>
        <begin position="22"/>
        <end position="192"/>
    </location>
</feature>
<reference evidence="3" key="1">
    <citation type="journal article" date="2019" name="Int. J. Syst. Evol. Microbiol.">
        <title>The Global Catalogue of Microorganisms (GCM) 10K type strain sequencing project: providing services to taxonomists for standard genome sequencing and annotation.</title>
        <authorList>
            <consortium name="The Broad Institute Genomics Platform"/>
            <consortium name="The Broad Institute Genome Sequencing Center for Infectious Disease"/>
            <person name="Wu L."/>
            <person name="Ma J."/>
        </authorList>
    </citation>
    <scope>NUCLEOTIDE SEQUENCE [LARGE SCALE GENOMIC DNA]</scope>
    <source>
        <strain evidence="3">KCTC 13128</strain>
    </source>
</reference>
<protein>
    <recommendedName>
        <fullName evidence="4">Lipoprotein</fullName>
    </recommendedName>
</protein>
<accession>A0ABV7CUF7</accession>
<proteinExistence type="predicted"/>
<dbReference type="RefSeq" id="WP_390269919.1">
    <property type="nucleotide sequence ID" value="NZ_JBHRSA010000025.1"/>
</dbReference>